<accession>A0A6A3Q460</accession>
<protein>
    <recommendedName>
        <fullName evidence="4">Secreted protein</fullName>
    </recommendedName>
</protein>
<feature type="chain" id="PRO_5025669615" description="Secreted protein" evidence="1">
    <location>
        <begin position="32"/>
        <end position="116"/>
    </location>
</feature>
<reference evidence="2 3" key="1">
    <citation type="submission" date="2018-08" db="EMBL/GenBank/DDBJ databases">
        <title>Genomic investigation of the strawberry pathogen Phytophthora fragariae indicates pathogenicity is determined by transcriptional variation in three key races.</title>
        <authorList>
            <person name="Adams T.M."/>
            <person name="Armitage A.D."/>
            <person name="Sobczyk M.K."/>
            <person name="Bates H.J."/>
            <person name="Dunwell J.M."/>
            <person name="Nellist C.F."/>
            <person name="Harrison R.J."/>
        </authorList>
    </citation>
    <scope>NUCLEOTIDE SEQUENCE [LARGE SCALE GENOMIC DNA]</scope>
    <source>
        <strain evidence="2 3">NOV-71</strain>
    </source>
</reference>
<evidence type="ECO:0008006" key="4">
    <source>
        <dbReference type="Google" id="ProtNLM"/>
    </source>
</evidence>
<comment type="caution">
    <text evidence="2">The sequence shown here is derived from an EMBL/GenBank/DDBJ whole genome shotgun (WGS) entry which is preliminary data.</text>
</comment>
<evidence type="ECO:0000313" key="3">
    <source>
        <dbReference type="Proteomes" id="UP000441208"/>
    </source>
</evidence>
<feature type="signal peptide" evidence="1">
    <location>
        <begin position="1"/>
        <end position="31"/>
    </location>
</feature>
<feature type="non-terminal residue" evidence="2">
    <location>
        <position position="116"/>
    </location>
</feature>
<organism evidence="2 3">
    <name type="scientific">Phytophthora fragariae</name>
    <dbReference type="NCBI Taxonomy" id="53985"/>
    <lineage>
        <taxon>Eukaryota</taxon>
        <taxon>Sar</taxon>
        <taxon>Stramenopiles</taxon>
        <taxon>Oomycota</taxon>
        <taxon>Peronosporomycetes</taxon>
        <taxon>Peronosporales</taxon>
        <taxon>Peronosporaceae</taxon>
        <taxon>Phytophthora</taxon>
    </lineage>
</organism>
<dbReference type="EMBL" id="QXFZ01003544">
    <property type="protein sequence ID" value="KAE9068430.1"/>
    <property type="molecule type" value="Genomic_DNA"/>
</dbReference>
<dbReference type="Proteomes" id="UP000441208">
    <property type="component" value="Unassembled WGS sequence"/>
</dbReference>
<keyword evidence="1" id="KW-0732">Signal</keyword>
<evidence type="ECO:0000256" key="1">
    <source>
        <dbReference type="SAM" id="SignalP"/>
    </source>
</evidence>
<evidence type="ECO:0000313" key="2">
    <source>
        <dbReference type="EMBL" id="KAE9068430.1"/>
    </source>
</evidence>
<dbReference type="AlphaFoldDB" id="A0A6A3Q460"/>
<sequence length="116" mass="11842">MLTPTWLSHVSSSKIFTVCIATVALASRVRAEQTVAETFAHLYGAHLHGVHGVGVYGPGVYGPAVCGPGAELVDERVGREGAAVPVVCVVGLDHVLGLRSVRAARCGLGVDVGVGV</sequence>
<name>A0A6A3Q460_9STRA</name>
<gene>
    <name evidence="2" type="ORF">PF007_g27693</name>
</gene>
<proteinExistence type="predicted"/>